<dbReference type="InterPro" id="IPR002225">
    <property type="entry name" value="3Beta_OHSteriod_DH/Estase"/>
</dbReference>
<evidence type="ECO:0000259" key="3">
    <source>
        <dbReference type="Pfam" id="PF01073"/>
    </source>
</evidence>
<feature type="domain" description="3-beta hydroxysteroid dehydrogenase/isomerase" evidence="3">
    <location>
        <begin position="6"/>
        <end position="274"/>
    </location>
</feature>
<dbReference type="InterPro" id="IPR050177">
    <property type="entry name" value="Lipid_A_modif_metabolic_enz"/>
</dbReference>
<comment type="similarity">
    <text evidence="1">Belongs to the 3-beta-HSD family.</text>
</comment>
<dbReference type="GO" id="GO:0006694">
    <property type="term" value="P:steroid biosynthetic process"/>
    <property type="evidence" value="ECO:0007669"/>
    <property type="project" value="InterPro"/>
</dbReference>
<dbReference type="PANTHER" id="PTHR43245:SF51">
    <property type="entry name" value="SHORT CHAIN DEHYDROGENASE_REDUCTASE FAMILY 42E, MEMBER 2"/>
    <property type="match status" value="1"/>
</dbReference>
<accession>A0A9W9DIC4</accession>
<sequence>MPDVYLVIGGSGLLGRHIAKQLQDRGDNVSVLDIVQRYGDIPFYHGDISDEAAVLSVLKQCGATCIIHCASPHAKSAAPEQFWKVNVDGTKALIAASTRLGINKFVYTSSSGVVFDGSDLENVDESHPYARKPLDIYMETKVQAEKIVLAANGKDGLSTVILRPSGIFGKVSRYSSITFCLFIHSLHSPGDRQLIAGLYATYMTGRTNIQIGNNKNLTDWTSVANVADAHILAADRLSAPISPDAPVAGEIFFITNDEPWYFWDFTNGIWSRLDAWFPGKRQKRTVRVIPRWLGMCLGVIFEFEAWIRGRKPAMTRFTITFSCAARWHNISKAKKVLGYNPQVSMEDGMDELVKVS</sequence>
<dbReference type="Proteomes" id="UP001150238">
    <property type="component" value="Unassembled WGS sequence"/>
</dbReference>
<dbReference type="Pfam" id="PF01073">
    <property type="entry name" value="3Beta_HSD"/>
    <property type="match status" value="1"/>
</dbReference>
<comment type="caution">
    <text evidence="4">The sequence shown here is derived from an EMBL/GenBank/DDBJ whole genome shotgun (WGS) entry which is preliminary data.</text>
</comment>
<dbReference type="Gene3D" id="3.40.50.720">
    <property type="entry name" value="NAD(P)-binding Rossmann-like Domain"/>
    <property type="match status" value="1"/>
</dbReference>
<evidence type="ECO:0000256" key="2">
    <source>
        <dbReference type="ARBA" id="ARBA00023002"/>
    </source>
</evidence>
<gene>
    <name evidence="4" type="ORF">C8J55DRAFT_435029</name>
</gene>
<dbReference type="InterPro" id="IPR036291">
    <property type="entry name" value="NAD(P)-bd_dom_sf"/>
</dbReference>
<dbReference type="GO" id="GO:0016616">
    <property type="term" value="F:oxidoreductase activity, acting on the CH-OH group of donors, NAD or NADP as acceptor"/>
    <property type="evidence" value="ECO:0007669"/>
    <property type="project" value="InterPro"/>
</dbReference>
<name>A0A9W9DIC4_9AGAR</name>
<reference evidence="4" key="1">
    <citation type="submission" date="2022-08" db="EMBL/GenBank/DDBJ databases">
        <authorList>
            <consortium name="DOE Joint Genome Institute"/>
            <person name="Min B."/>
            <person name="Riley R."/>
            <person name="Sierra-Patev S."/>
            <person name="Naranjo-Ortiz M."/>
            <person name="Looney B."/>
            <person name="Konkel Z."/>
            <person name="Slot J.C."/>
            <person name="Sakamoto Y."/>
            <person name="Steenwyk J.L."/>
            <person name="Rokas A."/>
            <person name="Carro J."/>
            <person name="Camarero S."/>
            <person name="Ferreira P."/>
            <person name="Molpeceres G."/>
            <person name="Ruiz-Duenas F.J."/>
            <person name="Serrano A."/>
            <person name="Henrissat B."/>
            <person name="Drula E."/>
            <person name="Hughes K.W."/>
            <person name="Mata J.L."/>
            <person name="Ishikawa N.K."/>
            <person name="Vargas-Isla R."/>
            <person name="Ushijima S."/>
            <person name="Smith C.A."/>
            <person name="Ahrendt S."/>
            <person name="Andreopoulos W."/>
            <person name="He G."/>
            <person name="Labutti K."/>
            <person name="Lipzen A."/>
            <person name="Ng V."/>
            <person name="Sandor L."/>
            <person name="Barry K."/>
            <person name="Martinez A.T."/>
            <person name="Xiao Y."/>
            <person name="Gibbons J.G."/>
            <person name="Terashima K."/>
            <person name="Hibbett D.S."/>
            <person name="Grigoriev I.V."/>
        </authorList>
    </citation>
    <scope>NUCLEOTIDE SEQUENCE</scope>
    <source>
        <strain evidence="4">Sp2 HRB7682 ss15</strain>
    </source>
</reference>
<evidence type="ECO:0000313" key="4">
    <source>
        <dbReference type="EMBL" id="KAJ4471891.1"/>
    </source>
</evidence>
<keyword evidence="2" id="KW-0560">Oxidoreductase</keyword>
<dbReference type="AlphaFoldDB" id="A0A9W9DIC4"/>
<dbReference type="SUPFAM" id="SSF51735">
    <property type="entry name" value="NAD(P)-binding Rossmann-fold domains"/>
    <property type="match status" value="1"/>
</dbReference>
<reference evidence="4" key="2">
    <citation type="journal article" date="2023" name="Proc. Natl. Acad. Sci. U.S.A.">
        <title>A global phylogenomic analysis of the shiitake genus Lentinula.</title>
        <authorList>
            <person name="Sierra-Patev S."/>
            <person name="Min B."/>
            <person name="Naranjo-Ortiz M."/>
            <person name="Looney B."/>
            <person name="Konkel Z."/>
            <person name="Slot J.C."/>
            <person name="Sakamoto Y."/>
            <person name="Steenwyk J.L."/>
            <person name="Rokas A."/>
            <person name="Carro J."/>
            <person name="Camarero S."/>
            <person name="Ferreira P."/>
            <person name="Molpeceres G."/>
            <person name="Ruiz-Duenas F.J."/>
            <person name="Serrano A."/>
            <person name="Henrissat B."/>
            <person name="Drula E."/>
            <person name="Hughes K.W."/>
            <person name="Mata J.L."/>
            <person name="Ishikawa N.K."/>
            <person name="Vargas-Isla R."/>
            <person name="Ushijima S."/>
            <person name="Smith C.A."/>
            <person name="Donoghue J."/>
            <person name="Ahrendt S."/>
            <person name="Andreopoulos W."/>
            <person name="He G."/>
            <person name="LaButti K."/>
            <person name="Lipzen A."/>
            <person name="Ng V."/>
            <person name="Riley R."/>
            <person name="Sandor L."/>
            <person name="Barry K."/>
            <person name="Martinez A.T."/>
            <person name="Xiao Y."/>
            <person name="Gibbons J.G."/>
            <person name="Terashima K."/>
            <person name="Grigoriev I.V."/>
            <person name="Hibbett D."/>
        </authorList>
    </citation>
    <scope>NUCLEOTIDE SEQUENCE</scope>
    <source>
        <strain evidence="4">Sp2 HRB7682 ss15</strain>
    </source>
</reference>
<evidence type="ECO:0000313" key="5">
    <source>
        <dbReference type="Proteomes" id="UP001150238"/>
    </source>
</evidence>
<proteinExistence type="inferred from homology"/>
<organism evidence="4 5">
    <name type="scientific">Lentinula lateritia</name>
    <dbReference type="NCBI Taxonomy" id="40482"/>
    <lineage>
        <taxon>Eukaryota</taxon>
        <taxon>Fungi</taxon>
        <taxon>Dikarya</taxon>
        <taxon>Basidiomycota</taxon>
        <taxon>Agaricomycotina</taxon>
        <taxon>Agaricomycetes</taxon>
        <taxon>Agaricomycetidae</taxon>
        <taxon>Agaricales</taxon>
        <taxon>Marasmiineae</taxon>
        <taxon>Omphalotaceae</taxon>
        <taxon>Lentinula</taxon>
    </lineage>
</organism>
<dbReference type="PANTHER" id="PTHR43245">
    <property type="entry name" value="BIFUNCTIONAL POLYMYXIN RESISTANCE PROTEIN ARNA"/>
    <property type="match status" value="1"/>
</dbReference>
<protein>
    <recommendedName>
        <fullName evidence="3">3-beta hydroxysteroid dehydrogenase/isomerase domain-containing protein</fullName>
    </recommendedName>
</protein>
<dbReference type="EMBL" id="JANVFS010000028">
    <property type="protein sequence ID" value="KAJ4471891.1"/>
    <property type="molecule type" value="Genomic_DNA"/>
</dbReference>
<evidence type="ECO:0000256" key="1">
    <source>
        <dbReference type="ARBA" id="ARBA00009219"/>
    </source>
</evidence>